<dbReference type="InterPro" id="IPR014044">
    <property type="entry name" value="CAP_dom"/>
</dbReference>
<dbReference type="Pfam" id="PF00188">
    <property type="entry name" value="CAP"/>
    <property type="match status" value="1"/>
</dbReference>
<dbReference type="eggNOG" id="COG2340">
    <property type="taxonomic scope" value="Bacteria"/>
</dbReference>
<dbReference type="Gene3D" id="3.40.33.10">
    <property type="entry name" value="CAP"/>
    <property type="match status" value="1"/>
</dbReference>
<proteinExistence type="predicted"/>
<dbReference type="KEGG" id="fsy:FsymDg_3873"/>
<evidence type="ECO:0000313" key="2">
    <source>
        <dbReference type="EMBL" id="AEH11150.1"/>
    </source>
</evidence>
<dbReference type="InterPro" id="IPR035940">
    <property type="entry name" value="CAP_sf"/>
</dbReference>
<dbReference type="Proteomes" id="UP000001549">
    <property type="component" value="Chromosome"/>
</dbReference>
<gene>
    <name evidence="2" type="ordered locus">FsymDg_3873</name>
</gene>
<reference evidence="2 3" key="1">
    <citation type="submission" date="2011-05" db="EMBL/GenBank/DDBJ databases">
        <title>Complete sequence of chromosome of Frankia symbiont of Datisca glomerata.</title>
        <authorList>
            <consortium name="US DOE Joint Genome Institute"/>
            <person name="Lucas S."/>
            <person name="Han J."/>
            <person name="Lapidus A."/>
            <person name="Cheng J.-F."/>
            <person name="Goodwin L."/>
            <person name="Pitluck S."/>
            <person name="Peters L."/>
            <person name="Mikhailova N."/>
            <person name="Chertkov O."/>
            <person name="Teshima H."/>
            <person name="Han C."/>
            <person name="Tapia R."/>
            <person name="Land M."/>
            <person name="Hauser L."/>
            <person name="Kyrpides N."/>
            <person name="Ivanova N."/>
            <person name="Pagani I."/>
            <person name="Berry A."/>
            <person name="Pawlowski K."/>
            <person name="Persson T."/>
            <person name="Vanden Heuvel B."/>
            <person name="Benson D."/>
            <person name="Woyke T."/>
        </authorList>
    </citation>
    <scope>NUCLEOTIDE SEQUENCE [LARGE SCALE GENOMIC DNA]</scope>
    <source>
        <strain evidence="3">4085684</strain>
    </source>
</reference>
<dbReference type="EMBL" id="CP002801">
    <property type="protein sequence ID" value="AEH11150.1"/>
    <property type="molecule type" value="Genomic_DNA"/>
</dbReference>
<dbReference type="CDD" id="cd05379">
    <property type="entry name" value="CAP_bacterial"/>
    <property type="match status" value="1"/>
</dbReference>
<keyword evidence="3" id="KW-1185">Reference proteome</keyword>
<accession>F8B602</accession>
<organism evidence="2 3">
    <name type="scientific">Candidatus Protofrankia datiscae</name>
    <dbReference type="NCBI Taxonomy" id="2716812"/>
    <lineage>
        <taxon>Bacteria</taxon>
        <taxon>Bacillati</taxon>
        <taxon>Actinomycetota</taxon>
        <taxon>Actinomycetes</taxon>
        <taxon>Frankiales</taxon>
        <taxon>Frankiaceae</taxon>
        <taxon>Protofrankia</taxon>
    </lineage>
</organism>
<protein>
    <submittedName>
        <fullName evidence="2">SCP-like extracellular</fullName>
    </submittedName>
</protein>
<dbReference type="SUPFAM" id="SSF55797">
    <property type="entry name" value="PR-1-like"/>
    <property type="match status" value="1"/>
</dbReference>
<feature type="domain" description="SCP" evidence="1">
    <location>
        <begin position="1"/>
        <end position="85"/>
    </location>
</feature>
<dbReference type="PANTHER" id="PTHR31157">
    <property type="entry name" value="SCP DOMAIN-CONTAINING PROTEIN"/>
    <property type="match status" value="1"/>
</dbReference>
<dbReference type="HOGENOM" id="CLU_048111_3_4_11"/>
<name>F8B602_9ACTN</name>
<sequence length="89" mass="9712">MAANSYMDHVSLDGRTMTDRATASGYRYRMLGENVAAGQNSPAEVMDGWMNSPGHRRNILNGEFTQIGVGYARGGSYGIYWTQVFGTPA</sequence>
<dbReference type="PANTHER" id="PTHR31157:SF1">
    <property type="entry name" value="SCP DOMAIN-CONTAINING PROTEIN"/>
    <property type="match status" value="1"/>
</dbReference>
<dbReference type="STRING" id="656024.FsymDg_3873"/>
<evidence type="ECO:0000313" key="3">
    <source>
        <dbReference type="Proteomes" id="UP000001549"/>
    </source>
</evidence>
<evidence type="ECO:0000259" key="1">
    <source>
        <dbReference type="Pfam" id="PF00188"/>
    </source>
</evidence>
<dbReference type="AlphaFoldDB" id="F8B602"/>